<comment type="caution">
    <text evidence="1">The sequence shown here is derived from an EMBL/GenBank/DDBJ whole genome shotgun (WGS) entry which is preliminary data.</text>
</comment>
<sequence>MYWYLQPFSHAICLCNSENYEKLINGKIQQYKKKNITK</sequence>
<keyword evidence="2" id="KW-1185">Reference proteome</keyword>
<protein>
    <submittedName>
        <fullName evidence="1">Uncharacterized protein</fullName>
    </submittedName>
</protein>
<reference evidence="1" key="1">
    <citation type="journal article" date="2023" name="Genome Biol. Evol.">
        <title>Long-read-based Genome Assembly of Drosophila gunungcola Reveals Fewer Chemosensory Genes in Flower-breeding Species.</title>
        <authorList>
            <person name="Negi A."/>
            <person name="Liao B.Y."/>
            <person name="Yeh S.D."/>
        </authorList>
    </citation>
    <scope>NUCLEOTIDE SEQUENCE</scope>
    <source>
        <strain evidence="1">Sukarami</strain>
    </source>
</reference>
<accession>A0A9P9YSN8</accession>
<evidence type="ECO:0000313" key="1">
    <source>
        <dbReference type="EMBL" id="KAI8042393.1"/>
    </source>
</evidence>
<evidence type="ECO:0000313" key="2">
    <source>
        <dbReference type="Proteomes" id="UP001059596"/>
    </source>
</evidence>
<name>A0A9P9YSN8_9MUSC</name>
<gene>
    <name evidence="1" type="ORF">M5D96_003705</name>
</gene>
<proteinExistence type="predicted"/>
<dbReference type="Proteomes" id="UP001059596">
    <property type="component" value="Unassembled WGS sequence"/>
</dbReference>
<dbReference type="AlphaFoldDB" id="A0A9P9YSN8"/>
<dbReference type="EMBL" id="JAMKOV010000002">
    <property type="protein sequence ID" value="KAI8042393.1"/>
    <property type="molecule type" value="Genomic_DNA"/>
</dbReference>
<organism evidence="1 2">
    <name type="scientific">Drosophila gunungcola</name>
    <name type="common">fruit fly</name>
    <dbReference type="NCBI Taxonomy" id="103775"/>
    <lineage>
        <taxon>Eukaryota</taxon>
        <taxon>Metazoa</taxon>
        <taxon>Ecdysozoa</taxon>
        <taxon>Arthropoda</taxon>
        <taxon>Hexapoda</taxon>
        <taxon>Insecta</taxon>
        <taxon>Pterygota</taxon>
        <taxon>Neoptera</taxon>
        <taxon>Endopterygota</taxon>
        <taxon>Diptera</taxon>
        <taxon>Brachycera</taxon>
        <taxon>Muscomorpha</taxon>
        <taxon>Ephydroidea</taxon>
        <taxon>Drosophilidae</taxon>
        <taxon>Drosophila</taxon>
        <taxon>Sophophora</taxon>
    </lineage>
</organism>